<proteinExistence type="predicted"/>
<evidence type="ECO:0000313" key="1">
    <source>
        <dbReference type="EMBL" id="GFD46635.1"/>
    </source>
</evidence>
<organism evidence="1">
    <name type="scientific">Tanacetum cinerariifolium</name>
    <name type="common">Dalmatian daisy</name>
    <name type="synonym">Chrysanthemum cinerariifolium</name>
    <dbReference type="NCBI Taxonomy" id="118510"/>
    <lineage>
        <taxon>Eukaryota</taxon>
        <taxon>Viridiplantae</taxon>
        <taxon>Streptophyta</taxon>
        <taxon>Embryophyta</taxon>
        <taxon>Tracheophyta</taxon>
        <taxon>Spermatophyta</taxon>
        <taxon>Magnoliopsida</taxon>
        <taxon>eudicotyledons</taxon>
        <taxon>Gunneridae</taxon>
        <taxon>Pentapetalae</taxon>
        <taxon>asterids</taxon>
        <taxon>campanulids</taxon>
        <taxon>Asterales</taxon>
        <taxon>Asteraceae</taxon>
        <taxon>Asteroideae</taxon>
        <taxon>Anthemideae</taxon>
        <taxon>Anthemidinae</taxon>
        <taxon>Tanacetum</taxon>
    </lineage>
</organism>
<dbReference type="AlphaFoldDB" id="A0A699WG52"/>
<accession>A0A699WG52</accession>
<sequence>VVALKSCFPLAVADSHGADLAMVVGVGVGGVVEEAESPFFNGISPNQCATQSPYDISQQQVDKRSFTELYHRSTF</sequence>
<protein>
    <submittedName>
        <fullName evidence="1">Uncharacterized protein</fullName>
    </submittedName>
</protein>
<feature type="non-terminal residue" evidence="1">
    <location>
        <position position="1"/>
    </location>
</feature>
<name>A0A699WG52_TANCI</name>
<dbReference type="EMBL" id="BKCJ011679321">
    <property type="protein sequence ID" value="GFD46635.1"/>
    <property type="molecule type" value="Genomic_DNA"/>
</dbReference>
<comment type="caution">
    <text evidence="1">The sequence shown here is derived from an EMBL/GenBank/DDBJ whole genome shotgun (WGS) entry which is preliminary data.</text>
</comment>
<reference evidence="1" key="1">
    <citation type="journal article" date="2019" name="Sci. Rep.">
        <title>Draft genome of Tanacetum cinerariifolium, the natural source of mosquito coil.</title>
        <authorList>
            <person name="Yamashiro T."/>
            <person name="Shiraishi A."/>
            <person name="Satake H."/>
            <person name="Nakayama K."/>
        </authorList>
    </citation>
    <scope>NUCLEOTIDE SEQUENCE</scope>
</reference>
<gene>
    <name evidence="1" type="ORF">Tci_918604</name>
</gene>